<proteinExistence type="predicted"/>
<organism evidence="1 2">
    <name type="scientific">Holtiella tumoricola</name>
    <dbReference type="NCBI Taxonomy" id="3018743"/>
    <lineage>
        <taxon>Bacteria</taxon>
        <taxon>Bacillati</taxon>
        <taxon>Bacillota</taxon>
        <taxon>Clostridia</taxon>
        <taxon>Lachnospirales</taxon>
        <taxon>Cellulosilyticaceae</taxon>
        <taxon>Holtiella</taxon>
    </lineage>
</organism>
<dbReference type="Gene3D" id="4.10.280.10">
    <property type="entry name" value="Helix-loop-helix DNA-binding domain"/>
    <property type="match status" value="1"/>
</dbReference>
<reference evidence="1" key="1">
    <citation type="journal article" date="2023" name="Int. J. Syst. Evol. Microbiol.">
        <title>&lt;i&gt;Holtiella tumoricola&lt;/i&gt; gen. nov. sp. nov., isolated from a human clinical sample.</title>
        <authorList>
            <person name="Allen-Vercoe E."/>
            <person name="Daigneault M.C."/>
            <person name="Vancuren S.J."/>
            <person name="Cochrane K."/>
            <person name="O'Neal L.L."/>
            <person name="Sankaranarayanan K."/>
            <person name="Lawson P.A."/>
        </authorList>
    </citation>
    <scope>NUCLEOTIDE SEQUENCE</scope>
    <source>
        <strain evidence="1">CC70A</strain>
    </source>
</reference>
<dbReference type="Pfam" id="PF09388">
    <property type="entry name" value="SpoOE-like"/>
    <property type="match status" value="1"/>
</dbReference>
<dbReference type="InterPro" id="IPR037208">
    <property type="entry name" value="Spo0E-like_sf"/>
</dbReference>
<dbReference type="GO" id="GO:0043937">
    <property type="term" value="P:regulation of sporulation"/>
    <property type="evidence" value="ECO:0007669"/>
    <property type="project" value="InterPro"/>
</dbReference>
<dbReference type="SUPFAM" id="SSF140500">
    <property type="entry name" value="BAS1536-like"/>
    <property type="match status" value="1"/>
</dbReference>
<dbReference type="GO" id="GO:0046983">
    <property type="term" value="F:protein dimerization activity"/>
    <property type="evidence" value="ECO:0007669"/>
    <property type="project" value="InterPro"/>
</dbReference>
<gene>
    <name evidence="1" type="ORF">PBV87_22110</name>
</gene>
<sequence length="68" mass="8093">MRNRMLDQESILETKKQLVQAIIDGQYNLQSEEVLSLSRHLDELMLPAFQTQLDFYNEYLNFSHPFTT</sequence>
<dbReference type="InterPro" id="IPR036638">
    <property type="entry name" value="HLH_DNA-bd_sf"/>
</dbReference>
<protein>
    <submittedName>
        <fullName evidence="1">Aspartyl-phosphate phosphatase Spo0E family protein</fullName>
    </submittedName>
</protein>
<dbReference type="EMBL" id="JAQIFT010000074">
    <property type="protein sequence ID" value="MDA3734171.1"/>
    <property type="molecule type" value="Genomic_DNA"/>
</dbReference>
<dbReference type="InterPro" id="IPR018540">
    <property type="entry name" value="Spo0E-like"/>
</dbReference>
<name>A0AA42DSA9_9FIRM</name>
<dbReference type="RefSeq" id="WP_053982663.1">
    <property type="nucleotide sequence ID" value="NZ_JAQIFT010000074.1"/>
</dbReference>
<comment type="caution">
    <text evidence="1">The sequence shown here is derived from an EMBL/GenBank/DDBJ whole genome shotgun (WGS) entry which is preliminary data.</text>
</comment>
<accession>A0AA42DSA9</accession>
<dbReference type="AlphaFoldDB" id="A0AA42DSA9"/>
<evidence type="ECO:0000313" key="2">
    <source>
        <dbReference type="Proteomes" id="UP001169242"/>
    </source>
</evidence>
<keyword evidence="2" id="KW-1185">Reference proteome</keyword>
<evidence type="ECO:0000313" key="1">
    <source>
        <dbReference type="EMBL" id="MDA3734171.1"/>
    </source>
</evidence>
<dbReference type="Proteomes" id="UP001169242">
    <property type="component" value="Unassembled WGS sequence"/>
</dbReference>